<keyword evidence="6" id="KW-1185">Reference proteome</keyword>
<dbReference type="InterPro" id="IPR036425">
    <property type="entry name" value="MoaB/Mog-like_dom_sf"/>
</dbReference>
<feature type="domain" description="MoaB/Mog" evidence="4">
    <location>
        <begin position="56"/>
        <end position="200"/>
    </location>
</feature>
<dbReference type="PROSITE" id="PS01078">
    <property type="entry name" value="MOCF_BIOSYNTHESIS_1"/>
    <property type="match status" value="1"/>
</dbReference>
<dbReference type="SUPFAM" id="SSF53218">
    <property type="entry name" value="Molybdenum cofactor biosynthesis proteins"/>
    <property type="match status" value="1"/>
</dbReference>
<feature type="compositionally biased region" description="Basic and acidic residues" evidence="3">
    <location>
        <begin position="31"/>
        <end position="51"/>
    </location>
</feature>
<dbReference type="InterPro" id="IPR001453">
    <property type="entry name" value="MoaB/Mog_dom"/>
</dbReference>
<dbReference type="PANTHER" id="PTHR43232">
    <property type="entry name" value="MOLYBDENUM COFACTOR BIOSYNTHESIS PROTEIN B"/>
    <property type="match status" value="1"/>
</dbReference>
<proteinExistence type="inferred from homology"/>
<dbReference type="AlphaFoldDB" id="A0AAV3SAI0"/>
<feature type="compositionally biased region" description="Basic and acidic residues" evidence="3">
    <location>
        <begin position="1"/>
        <end position="23"/>
    </location>
</feature>
<protein>
    <submittedName>
        <fullName evidence="5">Molybdenum cofactor biosynthesis protein MoaB</fullName>
    </submittedName>
</protein>
<dbReference type="EMBL" id="BAAABL010000084">
    <property type="protein sequence ID" value="GAA0311474.1"/>
    <property type="molecule type" value="Genomic_DNA"/>
</dbReference>
<evidence type="ECO:0000313" key="5">
    <source>
        <dbReference type="EMBL" id="GAA0311474.1"/>
    </source>
</evidence>
<dbReference type="GO" id="GO:0006777">
    <property type="term" value="P:Mo-molybdopterin cofactor biosynthetic process"/>
    <property type="evidence" value="ECO:0007669"/>
    <property type="project" value="UniProtKB-KW"/>
</dbReference>
<feature type="region of interest" description="Disordered" evidence="3">
    <location>
        <begin position="204"/>
        <end position="237"/>
    </location>
</feature>
<dbReference type="InterPro" id="IPR012245">
    <property type="entry name" value="MoaB"/>
</dbReference>
<dbReference type="PANTHER" id="PTHR43232:SF2">
    <property type="entry name" value="MOLYBDENUM COFACTOR BIOSYNTHESIS PROTEIN B"/>
    <property type="match status" value="1"/>
</dbReference>
<sequence>MVDFQSRDTRRMDDDERAEAKDESADDEGEEHDHGDHEGHSDHGHHAHDAESVMFGVVTVSSSREADDDPSGDAIVALIEDASHEVAARDLVDDDFDDVQGTVDRLVRDDGVDAVVTTGGTGVTPDDVTVEAVDALYDKSLPGFGELFRRLSYDEIGTRVVGTRATAGVANGVPVFCLPGSESAVRLGVSDVILPEIGHLVGLARRDEDGAEADDEPGVSPEKGDGDEGSEAQEGTE</sequence>
<comment type="similarity">
    <text evidence="1">Belongs to the MoaB/Mog family.</text>
</comment>
<dbReference type="CDD" id="cd00886">
    <property type="entry name" value="MogA_MoaB"/>
    <property type="match status" value="1"/>
</dbReference>
<feature type="region of interest" description="Disordered" evidence="3">
    <location>
        <begin position="1"/>
        <end position="53"/>
    </location>
</feature>
<keyword evidence="2" id="KW-0501">Molybdenum cofactor biosynthesis</keyword>
<gene>
    <name evidence="5" type="ORF">GCM10009066_25970</name>
</gene>
<dbReference type="Proteomes" id="UP001500837">
    <property type="component" value="Unassembled WGS sequence"/>
</dbReference>
<evidence type="ECO:0000313" key="6">
    <source>
        <dbReference type="Proteomes" id="UP001500837"/>
    </source>
</evidence>
<dbReference type="InterPro" id="IPR008284">
    <property type="entry name" value="MoCF_biosynth_CS"/>
</dbReference>
<dbReference type="Gene3D" id="3.40.980.10">
    <property type="entry name" value="MoaB/Mog-like domain"/>
    <property type="match status" value="1"/>
</dbReference>
<accession>A0AAV3SAI0</accession>
<dbReference type="GO" id="GO:0005829">
    <property type="term" value="C:cytosol"/>
    <property type="evidence" value="ECO:0007669"/>
    <property type="project" value="TreeGrafter"/>
</dbReference>
<dbReference type="NCBIfam" id="TIGR00177">
    <property type="entry name" value="molyb_syn"/>
    <property type="match status" value="1"/>
</dbReference>
<dbReference type="RefSeq" id="WP_211312716.1">
    <property type="nucleotide sequence ID" value="NZ_BAAABL010000084.1"/>
</dbReference>
<evidence type="ECO:0000259" key="4">
    <source>
        <dbReference type="SMART" id="SM00852"/>
    </source>
</evidence>
<dbReference type="FunFam" id="3.40.980.10:FF:000006">
    <property type="entry name" value="Molybdenum cofactor biosynthesis protein B"/>
    <property type="match status" value="1"/>
</dbReference>
<evidence type="ECO:0000256" key="3">
    <source>
        <dbReference type="SAM" id="MobiDB-lite"/>
    </source>
</evidence>
<reference evidence="5 6" key="1">
    <citation type="journal article" date="2019" name="Int. J. Syst. Evol. Microbiol.">
        <title>The Global Catalogue of Microorganisms (GCM) 10K type strain sequencing project: providing services to taxonomists for standard genome sequencing and annotation.</title>
        <authorList>
            <consortium name="The Broad Institute Genomics Platform"/>
            <consortium name="The Broad Institute Genome Sequencing Center for Infectious Disease"/>
            <person name="Wu L."/>
            <person name="Ma J."/>
        </authorList>
    </citation>
    <scope>NUCLEOTIDE SEQUENCE [LARGE SCALE GENOMIC DNA]</scope>
    <source>
        <strain evidence="5 6">JCM 16330</strain>
    </source>
</reference>
<organism evidence="5 6">
    <name type="scientific">Halarchaeum salinum</name>
    <dbReference type="NCBI Taxonomy" id="489912"/>
    <lineage>
        <taxon>Archaea</taxon>
        <taxon>Methanobacteriati</taxon>
        <taxon>Methanobacteriota</taxon>
        <taxon>Stenosarchaea group</taxon>
        <taxon>Halobacteria</taxon>
        <taxon>Halobacteriales</taxon>
        <taxon>Halobacteriaceae</taxon>
    </lineage>
</organism>
<dbReference type="Pfam" id="PF00994">
    <property type="entry name" value="MoCF_biosynth"/>
    <property type="match status" value="1"/>
</dbReference>
<evidence type="ECO:0000256" key="1">
    <source>
        <dbReference type="ARBA" id="ARBA00006112"/>
    </source>
</evidence>
<evidence type="ECO:0000256" key="2">
    <source>
        <dbReference type="ARBA" id="ARBA00023150"/>
    </source>
</evidence>
<dbReference type="SMART" id="SM00852">
    <property type="entry name" value="MoCF_biosynth"/>
    <property type="match status" value="1"/>
</dbReference>
<feature type="compositionally biased region" description="Acidic residues" evidence="3">
    <location>
        <begin position="225"/>
        <end position="237"/>
    </location>
</feature>
<name>A0AAV3SAI0_9EURY</name>
<comment type="caution">
    <text evidence="5">The sequence shown here is derived from an EMBL/GenBank/DDBJ whole genome shotgun (WGS) entry which is preliminary data.</text>
</comment>